<comment type="catalytic activity">
    <reaction evidence="2 18 19">
        <text>(6R)-NADPHX = (6S)-NADPHX</text>
        <dbReference type="Rhea" id="RHEA:32227"/>
        <dbReference type="ChEBI" id="CHEBI:64076"/>
        <dbReference type="ChEBI" id="CHEBI:64077"/>
        <dbReference type="EC" id="5.1.99.6"/>
    </reaction>
</comment>
<feature type="binding site" evidence="18">
    <location>
        <position position="152"/>
    </location>
    <ligand>
        <name>K(+)</name>
        <dbReference type="ChEBI" id="CHEBI:29103"/>
    </ligand>
</feature>
<dbReference type="EC" id="4.2.1.136" evidence="19"/>
<comment type="caution">
    <text evidence="18">Lacks conserved residue(s) required for the propagation of feature annotation.</text>
</comment>
<dbReference type="NCBIfam" id="TIGR00197">
    <property type="entry name" value="yjeF_nterm"/>
    <property type="match status" value="1"/>
</dbReference>
<feature type="binding site" evidence="17">
    <location>
        <position position="303"/>
    </location>
    <ligand>
        <name>(6S)-NADPHX</name>
        <dbReference type="ChEBI" id="CHEBI:64076"/>
    </ligand>
</feature>
<dbReference type="EC" id="5.1.99.6" evidence="19"/>
<keyword evidence="10 17" id="KW-0520">NAD</keyword>
<keyword evidence="6 17" id="KW-0547">Nucleotide-binding</keyword>
<evidence type="ECO:0000256" key="14">
    <source>
        <dbReference type="ARBA" id="ARBA00025153"/>
    </source>
</evidence>
<keyword evidence="5 18" id="KW-0479">Metal-binding</keyword>
<accession>A0ABQ2PDI2</accession>
<feature type="binding site" evidence="18">
    <location>
        <begin position="55"/>
        <end position="59"/>
    </location>
    <ligand>
        <name>(6S)-NADPHX</name>
        <dbReference type="ChEBI" id="CHEBI:64076"/>
    </ligand>
</feature>
<comment type="similarity">
    <text evidence="3 19">In the N-terminal section; belongs to the NnrE/AIBP family.</text>
</comment>
<evidence type="ECO:0000256" key="4">
    <source>
        <dbReference type="ARBA" id="ARBA00009524"/>
    </source>
</evidence>
<dbReference type="Proteomes" id="UP000637267">
    <property type="component" value="Unassembled WGS sequence"/>
</dbReference>
<evidence type="ECO:0000256" key="16">
    <source>
        <dbReference type="ARBA" id="ARBA00049209"/>
    </source>
</evidence>
<comment type="function">
    <text evidence="17">Catalyzes the dehydration of the S-form of NAD(P)HX at the expense of ADP, which is converted to AMP. Together with NAD(P)HX epimerase, which catalyzes the epimerization of the S- and R-forms, the enzyme allows the repair of both epimers of NAD(P)HX, a damaged form of NAD(P)H that is a result of enzymatic or heat-dependent hydration.</text>
</comment>
<evidence type="ECO:0000256" key="13">
    <source>
        <dbReference type="ARBA" id="ARBA00023268"/>
    </source>
</evidence>
<dbReference type="InterPro" id="IPR000631">
    <property type="entry name" value="CARKD"/>
</dbReference>
<dbReference type="HAMAP" id="MF_01965">
    <property type="entry name" value="NADHX_dehydratase"/>
    <property type="match status" value="1"/>
</dbReference>
<dbReference type="PROSITE" id="PS51383">
    <property type="entry name" value="YJEF_C_3"/>
    <property type="match status" value="1"/>
</dbReference>
<evidence type="ECO:0000256" key="10">
    <source>
        <dbReference type="ARBA" id="ARBA00023027"/>
    </source>
</evidence>
<evidence type="ECO:0000256" key="8">
    <source>
        <dbReference type="ARBA" id="ARBA00022857"/>
    </source>
</evidence>
<dbReference type="Gene3D" id="3.40.1190.20">
    <property type="match status" value="1"/>
</dbReference>
<dbReference type="RefSeq" id="WP_188706181.1">
    <property type="nucleotide sequence ID" value="NZ_BMLX01000006.1"/>
</dbReference>
<dbReference type="PANTHER" id="PTHR12592:SF0">
    <property type="entry name" value="ATP-DEPENDENT (S)-NAD(P)H-HYDRATE DEHYDRATASE"/>
    <property type="match status" value="1"/>
</dbReference>
<evidence type="ECO:0000256" key="15">
    <source>
        <dbReference type="ARBA" id="ARBA00048238"/>
    </source>
</evidence>
<keyword evidence="23" id="KW-1185">Reference proteome</keyword>
<dbReference type="InterPro" id="IPR004443">
    <property type="entry name" value="YjeF_N_dom"/>
</dbReference>
<feature type="binding site" evidence="18">
    <location>
        <position position="116"/>
    </location>
    <ligand>
        <name>K(+)</name>
        <dbReference type="ChEBI" id="CHEBI:29103"/>
    </ligand>
</feature>
<feature type="binding site" evidence="18">
    <location>
        <begin position="120"/>
        <end position="126"/>
    </location>
    <ligand>
        <name>(6S)-NADPHX</name>
        <dbReference type="ChEBI" id="CHEBI:64076"/>
    </ligand>
</feature>
<comment type="catalytic activity">
    <reaction evidence="1 18 19">
        <text>(6R)-NADHX = (6S)-NADHX</text>
        <dbReference type="Rhea" id="RHEA:32215"/>
        <dbReference type="ChEBI" id="CHEBI:64074"/>
        <dbReference type="ChEBI" id="CHEBI:64075"/>
        <dbReference type="EC" id="5.1.99.6"/>
    </reaction>
</comment>
<comment type="function">
    <text evidence="14 19">Bifunctional enzyme that catalyzes the epimerization of the S- and R-forms of NAD(P)HX and the dehydration of the S-form of NAD(P)HX at the expense of ADP, which is converted to AMP. This allows the repair of both epimers of NAD(P)HX, a damaged form of NAD(P)H that is a result of enzymatic or heat-dependent hydration.</text>
</comment>
<evidence type="ECO:0000256" key="17">
    <source>
        <dbReference type="HAMAP-Rule" id="MF_01965"/>
    </source>
</evidence>
<evidence type="ECO:0000259" key="20">
    <source>
        <dbReference type="PROSITE" id="PS51383"/>
    </source>
</evidence>
<evidence type="ECO:0000256" key="5">
    <source>
        <dbReference type="ARBA" id="ARBA00022723"/>
    </source>
</evidence>
<evidence type="ECO:0000256" key="12">
    <source>
        <dbReference type="ARBA" id="ARBA00023239"/>
    </source>
</evidence>
<feature type="domain" description="YjeF C-terminal" evidence="20">
    <location>
        <begin position="213"/>
        <end position="482"/>
    </location>
</feature>
<comment type="subunit">
    <text evidence="17">Homotetramer.</text>
</comment>
<keyword evidence="13" id="KW-0511">Multifunctional enzyme</keyword>
<evidence type="ECO:0000256" key="9">
    <source>
        <dbReference type="ARBA" id="ARBA00022958"/>
    </source>
</evidence>
<comment type="caution">
    <text evidence="22">The sequence shown here is derived from an EMBL/GenBank/DDBJ whole genome shotgun (WGS) entry which is preliminary data.</text>
</comment>
<dbReference type="PANTHER" id="PTHR12592">
    <property type="entry name" value="ATP-DEPENDENT (S)-NAD(P)H-HYDRATE DEHYDRATASE FAMILY MEMBER"/>
    <property type="match status" value="1"/>
</dbReference>
<proteinExistence type="inferred from homology"/>
<dbReference type="Gene3D" id="3.40.50.10260">
    <property type="entry name" value="YjeF N-terminal domain"/>
    <property type="match status" value="1"/>
</dbReference>
<reference evidence="23" key="1">
    <citation type="journal article" date="2019" name="Int. J. Syst. Evol. Microbiol.">
        <title>The Global Catalogue of Microorganisms (GCM) 10K type strain sequencing project: providing services to taxonomists for standard genome sequencing and annotation.</title>
        <authorList>
            <consortium name="The Broad Institute Genomics Platform"/>
            <consortium name="The Broad Institute Genome Sequencing Center for Infectious Disease"/>
            <person name="Wu L."/>
            <person name="Ma J."/>
        </authorList>
    </citation>
    <scope>NUCLEOTIDE SEQUENCE [LARGE SCALE GENOMIC DNA]</scope>
    <source>
        <strain evidence="23">CGMCC 1.8859</strain>
    </source>
</reference>
<gene>
    <name evidence="18" type="primary">nnrE</name>
    <name evidence="17" type="synonym">nnrD</name>
    <name evidence="22" type="ORF">GCM10010970_36070</name>
</gene>
<dbReference type="Pfam" id="PF01256">
    <property type="entry name" value="Carb_kinase"/>
    <property type="match status" value="1"/>
</dbReference>
<dbReference type="EMBL" id="BMLX01000006">
    <property type="protein sequence ID" value="GGP23607.1"/>
    <property type="molecule type" value="Genomic_DNA"/>
</dbReference>
<dbReference type="PROSITE" id="PS51385">
    <property type="entry name" value="YJEF_N"/>
    <property type="match status" value="1"/>
</dbReference>
<comment type="catalytic activity">
    <reaction evidence="16 17 19">
        <text>(6S)-NADPHX + ADP = AMP + phosphate + NADPH + H(+)</text>
        <dbReference type="Rhea" id="RHEA:32235"/>
        <dbReference type="ChEBI" id="CHEBI:15378"/>
        <dbReference type="ChEBI" id="CHEBI:43474"/>
        <dbReference type="ChEBI" id="CHEBI:57783"/>
        <dbReference type="ChEBI" id="CHEBI:64076"/>
        <dbReference type="ChEBI" id="CHEBI:456215"/>
        <dbReference type="ChEBI" id="CHEBI:456216"/>
        <dbReference type="EC" id="4.2.1.136"/>
    </reaction>
</comment>
<organism evidence="22 23">
    <name type="scientific">Silvimonas iriomotensis</name>
    <dbReference type="NCBI Taxonomy" id="449662"/>
    <lineage>
        <taxon>Bacteria</taxon>
        <taxon>Pseudomonadati</taxon>
        <taxon>Pseudomonadota</taxon>
        <taxon>Betaproteobacteria</taxon>
        <taxon>Neisseriales</taxon>
        <taxon>Chitinibacteraceae</taxon>
        <taxon>Silvimonas</taxon>
    </lineage>
</organism>
<comment type="cofactor">
    <cofactor evidence="17">
        <name>Mg(2+)</name>
        <dbReference type="ChEBI" id="CHEBI:18420"/>
    </cofactor>
</comment>
<feature type="binding site" evidence="18">
    <location>
        <position position="149"/>
    </location>
    <ligand>
        <name>(6S)-NADPHX</name>
        <dbReference type="ChEBI" id="CHEBI:64076"/>
    </ligand>
</feature>
<evidence type="ECO:0000256" key="11">
    <source>
        <dbReference type="ARBA" id="ARBA00023235"/>
    </source>
</evidence>
<feature type="binding site" evidence="18">
    <location>
        <position position="56"/>
    </location>
    <ligand>
        <name>K(+)</name>
        <dbReference type="ChEBI" id="CHEBI:29103"/>
    </ligand>
</feature>
<evidence type="ECO:0000256" key="2">
    <source>
        <dbReference type="ARBA" id="ARBA00000909"/>
    </source>
</evidence>
<comment type="cofactor">
    <cofactor evidence="18 19">
        <name>K(+)</name>
        <dbReference type="ChEBI" id="CHEBI:29103"/>
    </cofactor>
    <text evidence="18 19">Binds 1 potassium ion per subunit.</text>
</comment>
<comment type="similarity">
    <text evidence="17">Belongs to the NnrD/CARKD family.</text>
</comment>
<evidence type="ECO:0000313" key="23">
    <source>
        <dbReference type="Proteomes" id="UP000637267"/>
    </source>
</evidence>
<keyword evidence="8 17" id="KW-0521">NADP</keyword>
<protein>
    <recommendedName>
        <fullName evidence="19">Bifunctional NAD(P)H-hydrate repair enzyme</fullName>
    </recommendedName>
    <alternativeName>
        <fullName evidence="19">Nicotinamide nucleotide repair protein</fullName>
    </alternativeName>
    <domain>
        <recommendedName>
            <fullName evidence="19">ADP-dependent (S)-NAD(P)H-hydrate dehydratase</fullName>
            <ecNumber evidence="19">4.2.1.136</ecNumber>
        </recommendedName>
        <alternativeName>
            <fullName evidence="19">ADP-dependent NAD(P)HX dehydratase</fullName>
        </alternativeName>
    </domain>
    <domain>
        <recommendedName>
            <fullName evidence="19">NAD(P)H-hydrate epimerase</fullName>
            <ecNumber evidence="19">5.1.99.6</ecNumber>
        </recommendedName>
    </domain>
</protein>
<evidence type="ECO:0000256" key="18">
    <source>
        <dbReference type="HAMAP-Rule" id="MF_01966"/>
    </source>
</evidence>
<keyword evidence="7 17" id="KW-0067">ATP-binding</keyword>
<keyword evidence="12 17" id="KW-0456">Lyase</keyword>
<feature type="binding site" evidence="17">
    <location>
        <position position="248"/>
    </location>
    <ligand>
        <name>(6S)-NADPHX</name>
        <dbReference type="ChEBI" id="CHEBI:64076"/>
    </ligand>
</feature>
<keyword evidence="11 18" id="KW-0413">Isomerase</keyword>
<dbReference type="InterPro" id="IPR030677">
    <property type="entry name" value="Nnr"/>
</dbReference>
<keyword evidence="9 18" id="KW-0630">Potassium</keyword>
<sequence length="485" mass="50513">MTHDLYRSKTTRHIEQTQVAAGAQLMVRAGLAAAQWIAARFPQETRVVVLVGPGNNGGDGLTVARHLKEGGYKVRVHYLSGSRAASAPTARALELWHRAGGTLDDAWDENNDLVIDALFGIGLSRDVPEVVSALFTQIEASRQKVIALDIPSGLDADTGAIRGKALHAHTTLTFIGDKPGLHTAEGQDYAGQVLIFNLDIPASAFPPGDLQLYQPDTLPPQLQRHQASHKGSYGTLGILGGAPGMTGAPLLAGRAALRLGAGKVRIGLLGPGLAVDLVAPELMLAPAKDLPGQPHDIWLAGPGLGQSPEAIDLVAELLGRPEPLVLDADGLNLLASQQELARLCTERAIPAVLTPHPAEAARLLGCPTSQVQQDRLFAAQELAQRYQAIIVLKGSGTVVCDSNHASINGSGNAALAAAGQGDILGGIIAALMAQGMAPLDAAKSGVFLHGAGADLWRQEFAAAIGLTASETIDYARKVLNRLPAA</sequence>
<comment type="function">
    <text evidence="18">Catalyzes the epimerization of the S- and R-forms of NAD(P)HX, a damaged form of NAD(P)H that is a result of enzymatic or heat-dependent hydration. This is a prerequisite for the S-specific NAD(P)H-hydrate dehydratase to allow the repair of both epimers of NAD(P)HX.</text>
</comment>
<evidence type="ECO:0000259" key="21">
    <source>
        <dbReference type="PROSITE" id="PS51385"/>
    </source>
</evidence>
<feature type="binding site" evidence="17">
    <location>
        <position position="356"/>
    </location>
    <ligand>
        <name>(6S)-NADPHX</name>
        <dbReference type="ChEBI" id="CHEBI:64076"/>
    </ligand>
</feature>
<dbReference type="PIRSF" id="PIRSF017184">
    <property type="entry name" value="Nnr"/>
    <property type="match status" value="1"/>
</dbReference>
<dbReference type="CDD" id="cd01171">
    <property type="entry name" value="YXKO-related"/>
    <property type="match status" value="1"/>
</dbReference>
<comment type="similarity">
    <text evidence="18">Belongs to the NnrE/AIBP family.</text>
</comment>
<evidence type="ECO:0000256" key="6">
    <source>
        <dbReference type="ARBA" id="ARBA00022741"/>
    </source>
</evidence>
<comment type="catalytic activity">
    <reaction evidence="15 17 19">
        <text>(6S)-NADHX + ADP = AMP + phosphate + NADH + H(+)</text>
        <dbReference type="Rhea" id="RHEA:32223"/>
        <dbReference type="ChEBI" id="CHEBI:15378"/>
        <dbReference type="ChEBI" id="CHEBI:43474"/>
        <dbReference type="ChEBI" id="CHEBI:57945"/>
        <dbReference type="ChEBI" id="CHEBI:64074"/>
        <dbReference type="ChEBI" id="CHEBI:456215"/>
        <dbReference type="ChEBI" id="CHEBI:456216"/>
        <dbReference type="EC" id="4.2.1.136"/>
    </reaction>
</comment>
<feature type="binding site" evidence="17">
    <location>
        <begin position="393"/>
        <end position="397"/>
    </location>
    <ligand>
        <name>AMP</name>
        <dbReference type="ChEBI" id="CHEBI:456215"/>
    </ligand>
</feature>
<dbReference type="Pfam" id="PF03853">
    <property type="entry name" value="YjeF_N"/>
    <property type="match status" value="1"/>
</dbReference>
<dbReference type="SUPFAM" id="SSF64153">
    <property type="entry name" value="YjeF N-terminal domain-like"/>
    <property type="match status" value="1"/>
</dbReference>
<dbReference type="NCBIfam" id="TIGR00196">
    <property type="entry name" value="yjeF_cterm"/>
    <property type="match status" value="1"/>
</dbReference>
<evidence type="ECO:0000256" key="1">
    <source>
        <dbReference type="ARBA" id="ARBA00000013"/>
    </source>
</evidence>
<dbReference type="HAMAP" id="MF_01966">
    <property type="entry name" value="NADHX_epimerase"/>
    <property type="match status" value="1"/>
</dbReference>
<comment type="similarity">
    <text evidence="4 19">In the C-terminal section; belongs to the NnrD/CARKD family.</text>
</comment>
<dbReference type="InterPro" id="IPR036652">
    <property type="entry name" value="YjeF_N_dom_sf"/>
</dbReference>
<evidence type="ECO:0000313" key="22">
    <source>
        <dbReference type="EMBL" id="GGP23607.1"/>
    </source>
</evidence>
<dbReference type="SUPFAM" id="SSF53613">
    <property type="entry name" value="Ribokinase-like"/>
    <property type="match status" value="1"/>
</dbReference>
<feature type="binding site" evidence="17">
    <location>
        <position position="422"/>
    </location>
    <ligand>
        <name>(6S)-NADPHX</name>
        <dbReference type="ChEBI" id="CHEBI:64076"/>
    </ligand>
</feature>
<evidence type="ECO:0000256" key="19">
    <source>
        <dbReference type="PIRNR" id="PIRNR017184"/>
    </source>
</evidence>
<evidence type="ECO:0000256" key="3">
    <source>
        <dbReference type="ARBA" id="ARBA00006001"/>
    </source>
</evidence>
<feature type="domain" description="YjeF N-terminal" evidence="21">
    <location>
        <begin position="11"/>
        <end position="206"/>
    </location>
</feature>
<name>A0ABQ2PDI2_9NEIS</name>
<feature type="binding site" evidence="17">
    <location>
        <position position="421"/>
    </location>
    <ligand>
        <name>AMP</name>
        <dbReference type="ChEBI" id="CHEBI:456215"/>
    </ligand>
</feature>
<dbReference type="InterPro" id="IPR029056">
    <property type="entry name" value="Ribokinase-like"/>
</dbReference>
<evidence type="ECO:0000256" key="7">
    <source>
        <dbReference type="ARBA" id="ARBA00022840"/>
    </source>
</evidence>